<reference evidence="3 4" key="1">
    <citation type="submission" date="2020-08" db="EMBL/GenBank/DDBJ databases">
        <title>Cohnella phylogeny.</title>
        <authorList>
            <person name="Dunlap C."/>
        </authorList>
    </citation>
    <scope>NUCLEOTIDE SEQUENCE [LARGE SCALE GENOMIC DNA]</scope>
    <source>
        <strain evidence="3 4">DSM 25239</strain>
    </source>
</reference>
<dbReference type="PROSITE" id="PS50937">
    <property type="entry name" value="HTH_MERR_2"/>
    <property type="match status" value="1"/>
</dbReference>
<dbReference type="Proteomes" id="UP000553776">
    <property type="component" value="Unassembled WGS sequence"/>
</dbReference>
<dbReference type="GO" id="GO:0003677">
    <property type="term" value="F:DNA binding"/>
    <property type="evidence" value="ECO:0007669"/>
    <property type="project" value="UniProtKB-KW"/>
</dbReference>
<dbReference type="Pfam" id="PF07739">
    <property type="entry name" value="TipAS"/>
    <property type="match status" value="1"/>
</dbReference>
<dbReference type="Pfam" id="PF13411">
    <property type="entry name" value="MerR_1"/>
    <property type="match status" value="1"/>
</dbReference>
<name>A0A841UBM7_9BACL</name>
<organism evidence="3 4">
    <name type="scientific">Cohnella xylanilytica</name>
    <dbReference type="NCBI Taxonomy" id="557555"/>
    <lineage>
        <taxon>Bacteria</taxon>
        <taxon>Bacillati</taxon>
        <taxon>Bacillota</taxon>
        <taxon>Bacilli</taxon>
        <taxon>Bacillales</taxon>
        <taxon>Paenibacillaceae</taxon>
        <taxon>Cohnella</taxon>
    </lineage>
</organism>
<dbReference type="RefSeq" id="WP_185139274.1">
    <property type="nucleotide sequence ID" value="NZ_JACJVR010000123.1"/>
</dbReference>
<accession>A0A841UBM7</accession>
<comment type="caution">
    <text evidence="3">The sequence shown here is derived from an EMBL/GenBank/DDBJ whole genome shotgun (WGS) entry which is preliminary data.</text>
</comment>
<dbReference type="AlphaFoldDB" id="A0A841UBM7"/>
<dbReference type="EMBL" id="JACJVR010000123">
    <property type="protein sequence ID" value="MBB6695320.1"/>
    <property type="molecule type" value="Genomic_DNA"/>
</dbReference>
<keyword evidence="4" id="KW-1185">Reference proteome</keyword>
<keyword evidence="1" id="KW-0238">DNA-binding</keyword>
<evidence type="ECO:0000259" key="2">
    <source>
        <dbReference type="PROSITE" id="PS50937"/>
    </source>
</evidence>
<dbReference type="InterPro" id="IPR000551">
    <property type="entry name" value="MerR-type_HTH_dom"/>
</dbReference>
<dbReference type="Gene3D" id="1.10.1660.10">
    <property type="match status" value="1"/>
</dbReference>
<dbReference type="PANTHER" id="PTHR30204:SF96">
    <property type="entry name" value="CHROMOSOME-ANCHORING PROTEIN RACA"/>
    <property type="match status" value="1"/>
</dbReference>
<dbReference type="InterPro" id="IPR047057">
    <property type="entry name" value="MerR_fam"/>
</dbReference>
<evidence type="ECO:0000313" key="4">
    <source>
        <dbReference type="Proteomes" id="UP000553776"/>
    </source>
</evidence>
<dbReference type="GO" id="GO:0003700">
    <property type="term" value="F:DNA-binding transcription factor activity"/>
    <property type="evidence" value="ECO:0007669"/>
    <property type="project" value="InterPro"/>
</dbReference>
<evidence type="ECO:0000313" key="3">
    <source>
        <dbReference type="EMBL" id="MBB6695320.1"/>
    </source>
</evidence>
<sequence>MSEMFMRSGDVANLVGVTVRALHHYHEIGLLIPGHLTEGGHRLYNQKDIQKLYQILALKNFGFTLEEIRDMLHTADPDPSLIVRLQLEKATEALAVQISLCNALREVLESLEARESPSVHDLAEIIMIMQVHTRQYLSDEQIRQLKQQYKSLSAQEAERREQDWHSFIERLAKSHSENLAVDSPQAQKLARYWNEFVQSATGSDPVLAEAVHRFHADNQNDHLRFGLTPELFQYLQRIRQAAESSADS</sequence>
<feature type="domain" description="HTH merR-type" evidence="2">
    <location>
        <begin position="9"/>
        <end position="74"/>
    </location>
</feature>
<proteinExistence type="predicted"/>
<dbReference type="InterPro" id="IPR012925">
    <property type="entry name" value="TipAS_dom"/>
</dbReference>
<dbReference type="SMART" id="SM00422">
    <property type="entry name" value="HTH_MERR"/>
    <property type="match status" value="1"/>
</dbReference>
<dbReference type="InterPro" id="IPR009061">
    <property type="entry name" value="DNA-bd_dom_put_sf"/>
</dbReference>
<dbReference type="SUPFAM" id="SSF46955">
    <property type="entry name" value="Putative DNA-binding domain"/>
    <property type="match status" value="1"/>
</dbReference>
<dbReference type="PANTHER" id="PTHR30204">
    <property type="entry name" value="REDOX-CYCLING DRUG-SENSING TRANSCRIPTIONAL ACTIVATOR SOXR"/>
    <property type="match status" value="1"/>
</dbReference>
<protein>
    <submittedName>
        <fullName evidence="3">MerR family transcriptional regulator</fullName>
    </submittedName>
</protein>
<gene>
    <name evidence="3" type="ORF">H7B90_28380</name>
</gene>
<evidence type="ECO:0000256" key="1">
    <source>
        <dbReference type="ARBA" id="ARBA00023125"/>
    </source>
</evidence>